<reference evidence="3" key="2">
    <citation type="journal article" date="2022" name="Curr. Genet.">
        <title>Suggestion for a new bacteriophage genus for the Klebsiella pneumoniae phage vB_KpnS-Carvaje.</title>
        <authorList>
            <person name="Sousa J.C."/>
            <person name="Sillankorva S."/>
            <person name="Faustino A."/>
            <person name="Carvalho C.M."/>
        </authorList>
    </citation>
    <scope>NUCLEOTIDE SEQUENCE</scope>
</reference>
<dbReference type="SUPFAM" id="SSF51126">
    <property type="entry name" value="Pectin lyase-like"/>
    <property type="match status" value="1"/>
</dbReference>
<comment type="subcellular location">
    <subcellularLocation>
        <location evidence="1">Virion</location>
    </subcellularLocation>
</comment>
<protein>
    <submittedName>
        <fullName evidence="3">Tail spike protein</fullName>
    </submittedName>
</protein>
<accession>A0AAE8Z6Z6</accession>
<dbReference type="InterPro" id="IPR012334">
    <property type="entry name" value="Pectin_lyas_fold"/>
</dbReference>
<evidence type="ECO:0000256" key="1">
    <source>
        <dbReference type="ARBA" id="ARBA00004328"/>
    </source>
</evidence>
<evidence type="ECO:0000313" key="3">
    <source>
        <dbReference type="EMBL" id="UJQ44020.1"/>
    </source>
</evidence>
<dbReference type="Gene3D" id="2.160.20.10">
    <property type="entry name" value="Single-stranded right-handed beta-helix, Pectin lyase-like"/>
    <property type="match status" value="1"/>
</dbReference>
<dbReference type="GO" id="GO:0051701">
    <property type="term" value="P:biological process involved in interaction with host"/>
    <property type="evidence" value="ECO:0007669"/>
    <property type="project" value="UniProtKB-ARBA"/>
</dbReference>
<keyword evidence="4" id="KW-1185">Reference proteome</keyword>
<name>A0AAE8Z6Z6_9CAUD</name>
<organism evidence="3 4">
    <name type="scientific">Klebsiella phage vB_KpnS-Carvaje</name>
    <dbReference type="NCBI Taxonomy" id="2900314"/>
    <lineage>
        <taxon>Viruses</taxon>
        <taxon>Duplodnaviria</taxon>
        <taxon>Heunggongvirae</taxon>
        <taxon>Uroviricota</taxon>
        <taxon>Caudoviricetes</taxon>
        <taxon>Carvajevirus</taxon>
        <taxon>Carvajevirus carvaje</taxon>
    </lineage>
</organism>
<evidence type="ECO:0000256" key="2">
    <source>
        <dbReference type="ARBA" id="ARBA00022844"/>
    </source>
</evidence>
<dbReference type="EMBL" id="OL604152">
    <property type="protein sequence ID" value="UJQ44020.1"/>
    <property type="molecule type" value="Genomic_DNA"/>
</dbReference>
<dbReference type="Proteomes" id="UP000829649">
    <property type="component" value="Segment"/>
</dbReference>
<dbReference type="GO" id="GO:0019058">
    <property type="term" value="P:viral life cycle"/>
    <property type="evidence" value="ECO:0007669"/>
    <property type="project" value="UniProtKB-ARBA"/>
</dbReference>
<keyword evidence="2" id="KW-0946">Virion</keyword>
<proteinExistence type="predicted"/>
<evidence type="ECO:0000313" key="4">
    <source>
        <dbReference type="Proteomes" id="UP000829649"/>
    </source>
</evidence>
<gene>
    <name evidence="3" type="ORF">vBKpnSCarvaje_0056</name>
</gene>
<dbReference type="InterPro" id="IPR011050">
    <property type="entry name" value="Pectin_lyase_fold/virulence"/>
</dbReference>
<reference evidence="3" key="1">
    <citation type="submission" date="2021-11" db="EMBL/GenBank/DDBJ databases">
        <authorList>
            <person name="Sousa J."/>
            <person name="Sillankorva S."/>
            <person name="Faustino A."/>
            <person name="Carvalho C."/>
        </authorList>
    </citation>
    <scope>NUCLEOTIDE SEQUENCE</scope>
</reference>
<sequence length="718" mass="78835">MANCSDYISADDLKTGKQAVQHIEHVAKSKDANGAYALTVTDTIRGEQVTNLTLDGMETQFQTAQTERENEFVASQADKEARFQQFLLSSGYVFLGDYQDGPFQFSARNQYIRYNNQYYRLNAATDVGFTTTGTSATTFANDVIHFVLMDGDTLRQNLASSADGMGDALLATKQPYAGSVARTQHDKNWDSVNLLDFVYDTDVVDGFVDYGLGLNRAIAAMAALGSTSVEHIPRRRINLPAGLLHIKTKVQLTFGPFAMCGEGIYQTVFTIHPSAASDDDYLFDFSSSGWSSTGRVRISELYLSDFTVLGETPTWIRKKIFKFYGVGWDFAVENVQVWSPPLSAFDMTDTMDGVFNQVRVNSGGRFLTATSDVTHQINMLNKHDSCNAIRFMSCHFENNYSGVSYIRGSSNNILFGGMCKFENNSRNNLVPVNQIYGSTSEGIKFDNVFVSHPSGISVYWLDSNGRHVSIRAGSFMSPSDLGGYTGLRWFRIHRTNWASATACVQLVADIDMMHVDGYGYNGANQLSPFDFEGEVVFRAKAIRLARPNAFMYINWNCKIDIENLTLLGAVTSDYQTSLFNVAASSVKADVNVDKYNGSVAGTVYTNTAMTTASRRQSIINVRGKSLQSSSLTLSEGTDPLGYDESWTWNASGNVANIGYCHTGKRMVVRCADTSNCLVAGGNIFLPGGAVTGACTITLMAMNTGFRQGWVEVSRVAGV</sequence>
<dbReference type="GO" id="GO:0044423">
    <property type="term" value="C:virion component"/>
    <property type="evidence" value="ECO:0007669"/>
    <property type="project" value="UniProtKB-KW"/>
</dbReference>